<protein>
    <submittedName>
        <fullName evidence="2">Uncharacterized protein</fullName>
    </submittedName>
</protein>
<name>A0A0M4R0B4_9CAUD</name>
<accession>A0A0M4R0B4</accession>
<dbReference type="EMBL" id="KT591491">
    <property type="protein sequence ID" value="ALF00648.1"/>
    <property type="molecule type" value="Genomic_DNA"/>
</dbReference>
<gene>
    <name evidence="2" type="ORF">SEA_BRICOLE_142</name>
</gene>
<evidence type="ECO:0000256" key="1">
    <source>
        <dbReference type="SAM" id="MobiDB-lite"/>
    </source>
</evidence>
<sequence length="96" mass="10951">MAMPYLGDNEAPRNEGWIPGVDFDPHDPDEMEVMHLVWDQEKYDRTRQLERENELLRAALNSQMTEAQRDEVDAATDAGASYAQAVCNIWNANKAL</sequence>
<evidence type="ECO:0000313" key="3">
    <source>
        <dbReference type="Proteomes" id="UP000221469"/>
    </source>
</evidence>
<proteinExistence type="predicted"/>
<feature type="region of interest" description="Disordered" evidence="1">
    <location>
        <begin position="1"/>
        <end position="25"/>
    </location>
</feature>
<dbReference type="Proteomes" id="UP000221469">
    <property type="component" value="Segment"/>
</dbReference>
<organism evidence="2 3">
    <name type="scientific">Mycobacterium phage Bricole</name>
    <dbReference type="NCBI Taxonomy" id="1718601"/>
    <lineage>
        <taxon>Viruses</taxon>
        <taxon>Duplodnaviria</taxon>
        <taxon>Heunggongvirae</taxon>
        <taxon>Uroviricota</taxon>
        <taxon>Caudoviricetes</taxon>
        <taxon>Vilmaviridae</taxon>
        <taxon>Mclasvirinae</taxon>
        <taxon>Bongovirus</taxon>
        <taxon>Bongovirus bongo</taxon>
    </lineage>
</organism>
<evidence type="ECO:0000313" key="2">
    <source>
        <dbReference type="EMBL" id="ALF00648.1"/>
    </source>
</evidence>
<reference evidence="2 3" key="1">
    <citation type="submission" date="2015-08" db="EMBL/GenBank/DDBJ databases">
        <authorList>
            <person name="Barekzi N."/>
            <person name="Doss J.H."/>
            <person name="Bluford J."/>
            <person name="Fizer S."/>
            <person name="Garofalo A.E."/>
            <person name="Gasalao M.B."/>
            <person name="Griffin J."/>
            <person name="Henderson C.M."/>
            <person name="Hyre A.N."/>
            <person name="Irons L.B."/>
            <person name="Jafree E."/>
            <person name="Kanda K."/>
            <person name="Matthews D."/>
            <person name="Mclaren B."/>
            <person name="Moriarty A."/>
            <person name="Northam N."/>
            <person name="Ryan M."/>
            <person name="Smith D.E."/>
            <person name="Vanselow D."/>
            <person name="Welch J."/>
            <person name="Gauthier D."/>
            <person name="Anders K.R."/>
            <person name="Bradley K.W."/>
            <person name="Asai D.J."/>
            <person name="Bowman C.A."/>
            <person name="Russell D.A."/>
            <person name="Pope W.H."/>
            <person name="Jacobs-Sera D."/>
            <person name="Hendrix R.W."/>
            <person name="Hatfull G.F."/>
        </authorList>
    </citation>
    <scope>NUCLEOTIDE SEQUENCE [LARGE SCALE GENOMIC DNA]</scope>
</reference>